<dbReference type="InterPro" id="IPR023321">
    <property type="entry name" value="PINIT"/>
</dbReference>
<evidence type="ECO:0000259" key="10">
    <source>
        <dbReference type="PROSITE" id="PS51044"/>
    </source>
</evidence>
<dbReference type="InterPro" id="IPR013083">
    <property type="entry name" value="Znf_RING/FYVE/PHD"/>
</dbReference>
<dbReference type="GO" id="GO:0061665">
    <property type="term" value="F:SUMO ligase activity"/>
    <property type="evidence" value="ECO:0007669"/>
    <property type="project" value="TreeGrafter"/>
</dbReference>
<dbReference type="AlphaFoldDB" id="A0AAV7I284"/>
<organism evidence="12 13">
    <name type="scientific">Cotesia glomerata</name>
    <name type="common">Lepidopteran parasitic wasp</name>
    <name type="synonym">Apanteles glomeratus</name>
    <dbReference type="NCBI Taxonomy" id="32391"/>
    <lineage>
        <taxon>Eukaryota</taxon>
        <taxon>Metazoa</taxon>
        <taxon>Ecdysozoa</taxon>
        <taxon>Arthropoda</taxon>
        <taxon>Hexapoda</taxon>
        <taxon>Insecta</taxon>
        <taxon>Pterygota</taxon>
        <taxon>Neoptera</taxon>
        <taxon>Endopterygota</taxon>
        <taxon>Hymenoptera</taxon>
        <taxon>Apocrita</taxon>
        <taxon>Ichneumonoidea</taxon>
        <taxon>Braconidae</taxon>
        <taxon>Microgastrinae</taxon>
        <taxon>Cotesia</taxon>
    </lineage>
</organism>
<dbReference type="EMBL" id="JAHXZJ010002609">
    <property type="protein sequence ID" value="KAH0540521.1"/>
    <property type="molecule type" value="Genomic_DNA"/>
</dbReference>
<dbReference type="GO" id="GO:0016925">
    <property type="term" value="P:protein sumoylation"/>
    <property type="evidence" value="ECO:0007669"/>
    <property type="project" value="TreeGrafter"/>
</dbReference>
<reference evidence="12 13" key="1">
    <citation type="journal article" date="2021" name="J. Hered.">
        <title>A chromosome-level genome assembly of the parasitoid wasp, Cotesia glomerata (Hymenoptera: Braconidae).</title>
        <authorList>
            <person name="Pinto B.J."/>
            <person name="Weis J.J."/>
            <person name="Gamble T."/>
            <person name="Ode P.J."/>
            <person name="Paul R."/>
            <person name="Zaspel J.M."/>
        </authorList>
    </citation>
    <scope>NUCLEOTIDE SEQUENCE [LARGE SCALE GENOMIC DNA]</scope>
    <source>
        <strain evidence="12">CgM1</strain>
    </source>
</reference>
<dbReference type="PANTHER" id="PTHR10782">
    <property type="entry name" value="ZINC FINGER MIZ DOMAIN-CONTAINING PROTEIN"/>
    <property type="match status" value="1"/>
</dbReference>
<dbReference type="GO" id="GO:0000785">
    <property type="term" value="C:chromatin"/>
    <property type="evidence" value="ECO:0007669"/>
    <property type="project" value="TreeGrafter"/>
</dbReference>
<evidence type="ECO:0000313" key="12">
    <source>
        <dbReference type="EMBL" id="KAH0540521.1"/>
    </source>
</evidence>
<accession>A0AAV7I284</accession>
<comment type="similarity">
    <text evidence="2">Belongs to the PIAS family.</text>
</comment>
<evidence type="ECO:0000256" key="7">
    <source>
        <dbReference type="ARBA" id="ARBA00022833"/>
    </source>
</evidence>
<dbReference type="InterPro" id="IPR004181">
    <property type="entry name" value="Znf_MIZ"/>
</dbReference>
<dbReference type="GO" id="GO:0008270">
    <property type="term" value="F:zinc ion binding"/>
    <property type="evidence" value="ECO:0007669"/>
    <property type="project" value="UniProtKB-KW"/>
</dbReference>
<evidence type="ECO:0000256" key="9">
    <source>
        <dbReference type="SAM" id="MobiDB-lite"/>
    </source>
</evidence>
<comment type="pathway">
    <text evidence="1">Protein modification; protein sumoylation.</text>
</comment>
<gene>
    <name evidence="12" type="ORF">KQX54_017954</name>
</gene>
<evidence type="ECO:0000256" key="8">
    <source>
        <dbReference type="PROSITE-ProRule" id="PRU00452"/>
    </source>
</evidence>
<evidence type="ECO:0000313" key="13">
    <source>
        <dbReference type="Proteomes" id="UP000826195"/>
    </source>
</evidence>
<evidence type="ECO:0000256" key="2">
    <source>
        <dbReference type="ARBA" id="ARBA00005383"/>
    </source>
</evidence>
<feature type="domain" description="PINIT" evidence="11">
    <location>
        <begin position="256"/>
        <end position="418"/>
    </location>
</feature>
<evidence type="ECO:0000256" key="4">
    <source>
        <dbReference type="ARBA" id="ARBA00022723"/>
    </source>
</evidence>
<dbReference type="GO" id="GO:0003712">
    <property type="term" value="F:transcription coregulator activity"/>
    <property type="evidence" value="ECO:0007669"/>
    <property type="project" value="TreeGrafter"/>
</dbReference>
<dbReference type="InterPro" id="IPR038654">
    <property type="entry name" value="PINIT_sf"/>
</dbReference>
<feature type="domain" description="SP-RING-type" evidence="10">
    <location>
        <begin position="449"/>
        <end position="530"/>
    </location>
</feature>
<feature type="region of interest" description="Disordered" evidence="9">
    <location>
        <begin position="104"/>
        <end position="132"/>
    </location>
</feature>
<dbReference type="PROSITE" id="PS51466">
    <property type="entry name" value="PINIT"/>
    <property type="match status" value="1"/>
</dbReference>
<evidence type="ECO:0000256" key="6">
    <source>
        <dbReference type="ARBA" id="ARBA00022786"/>
    </source>
</evidence>
<keyword evidence="5 8" id="KW-0863">Zinc-finger</keyword>
<dbReference type="Pfam" id="PF02891">
    <property type="entry name" value="zf-MIZ"/>
    <property type="match status" value="1"/>
</dbReference>
<sequence length="607" mass="70595">MDRLTPGISKERFFNVFHELSFDIEAQQANCYSTMNSPPQLACQDWSESSISKSAFTRYSASDQTCATLTTKSPTDVSLYQLPVTSSRDVTVYQSSVIRTNNVAHTSTTRSSYRDSSRPSDFCSSNSSYQDSESDRYRSWNEVPFYRNPITTSQNECPCSNLCCVPTYDRYDYESSYVRYKDYPIRRDSFVRYETPLADSAFSIYKSKSYDRYPKRPVPRYPVNYSQYSSSCESEEVYARPHGNRRYEPYLCYEPLSMRLGPKVDNLPPKQFKKLPFYDFISELMRPKRLEDFSGFYQENEFRFKLNDREFNTFSRTEHQVNGKWKYKNQVLVRFALDKNTELEDKLPPGLSISVNEDVVLANKFVDEDSKVQKQGPIDISFSVKLKPYKTNKIVIGWTEERKRNHKYVVGIYLARKNTCSDLLNRIQVLNRKDYDFAKNVVMDKLSGDRAEIAMTDLCVSLVCPLGMMRMSTPCRGSQCVHLQCFDLLMFLQMNEYKSAWNCPICNEPTSFEDIVIDGYFDDILKSSKLKPETNEVKLRRDGSWDNFVPRAKLIKRKEKSREEVIDVESDDSSDDVSLIDLVSDEEGEGIGGRIFFKQEPNDLEWI</sequence>
<evidence type="ECO:0000256" key="1">
    <source>
        <dbReference type="ARBA" id="ARBA00004718"/>
    </source>
</evidence>
<dbReference type="GO" id="GO:0006357">
    <property type="term" value="P:regulation of transcription by RNA polymerase II"/>
    <property type="evidence" value="ECO:0007669"/>
    <property type="project" value="TreeGrafter"/>
</dbReference>
<dbReference type="PANTHER" id="PTHR10782:SF94">
    <property type="entry name" value="SUPPRESSOR OF VARIEGATION 2-10, ISOFORM I"/>
    <property type="match status" value="1"/>
</dbReference>
<dbReference type="PROSITE" id="PS51044">
    <property type="entry name" value="ZF_SP_RING"/>
    <property type="match status" value="1"/>
</dbReference>
<keyword evidence="6" id="KW-0833">Ubl conjugation pathway</keyword>
<keyword evidence="3" id="KW-0808">Transferase</keyword>
<name>A0AAV7I284_COTGL</name>
<protein>
    <submittedName>
        <fullName evidence="12">Uncharacterized protein</fullName>
    </submittedName>
</protein>
<keyword evidence="13" id="KW-1185">Reference proteome</keyword>
<dbReference type="CDD" id="cd16650">
    <property type="entry name" value="SP-RING_PIAS-like"/>
    <property type="match status" value="1"/>
</dbReference>
<dbReference type="Pfam" id="PF14324">
    <property type="entry name" value="PINIT"/>
    <property type="match status" value="1"/>
</dbReference>
<keyword evidence="7" id="KW-0862">Zinc</keyword>
<evidence type="ECO:0000256" key="5">
    <source>
        <dbReference type="ARBA" id="ARBA00022771"/>
    </source>
</evidence>
<dbReference type="Gene3D" id="2.60.120.780">
    <property type="entry name" value="PINIT domain"/>
    <property type="match status" value="1"/>
</dbReference>
<comment type="caution">
    <text evidence="12">The sequence shown here is derived from an EMBL/GenBank/DDBJ whole genome shotgun (WGS) entry which is preliminary data.</text>
</comment>
<keyword evidence="4" id="KW-0479">Metal-binding</keyword>
<dbReference type="Gene3D" id="3.30.40.10">
    <property type="entry name" value="Zinc/RING finger domain, C3HC4 (zinc finger)"/>
    <property type="match status" value="1"/>
</dbReference>
<proteinExistence type="inferred from homology"/>
<dbReference type="Proteomes" id="UP000826195">
    <property type="component" value="Unassembled WGS sequence"/>
</dbReference>
<evidence type="ECO:0000256" key="3">
    <source>
        <dbReference type="ARBA" id="ARBA00022679"/>
    </source>
</evidence>
<evidence type="ECO:0000259" key="11">
    <source>
        <dbReference type="PROSITE" id="PS51466"/>
    </source>
</evidence>